<dbReference type="AlphaFoldDB" id="A0A645GMQ8"/>
<accession>A0A645GMQ8</accession>
<name>A0A645GMQ8_9ZZZZ</name>
<evidence type="ECO:0000313" key="1">
    <source>
        <dbReference type="EMBL" id="MPN28157.1"/>
    </source>
</evidence>
<organism evidence="1">
    <name type="scientific">bioreactor metagenome</name>
    <dbReference type="NCBI Taxonomy" id="1076179"/>
    <lineage>
        <taxon>unclassified sequences</taxon>
        <taxon>metagenomes</taxon>
        <taxon>ecological metagenomes</taxon>
    </lineage>
</organism>
<reference evidence="1" key="1">
    <citation type="submission" date="2019-08" db="EMBL/GenBank/DDBJ databases">
        <authorList>
            <person name="Kucharzyk K."/>
            <person name="Murdoch R.W."/>
            <person name="Higgins S."/>
            <person name="Loffler F."/>
        </authorList>
    </citation>
    <scope>NUCLEOTIDE SEQUENCE</scope>
</reference>
<protein>
    <submittedName>
        <fullName evidence="1">Uncharacterized protein</fullName>
    </submittedName>
</protein>
<dbReference type="EMBL" id="VSSQ01078333">
    <property type="protein sequence ID" value="MPN28157.1"/>
    <property type="molecule type" value="Genomic_DNA"/>
</dbReference>
<gene>
    <name evidence="1" type="ORF">SDC9_175596</name>
</gene>
<comment type="caution">
    <text evidence="1">The sequence shown here is derived from an EMBL/GenBank/DDBJ whole genome shotgun (WGS) entry which is preliminary data.</text>
</comment>
<proteinExistence type="predicted"/>
<sequence length="80" mass="9194">MRACTDDHGPRNPEMGKHHFAEIGIDFFLIPVIHPDAHIFQREPLKVPAEALLYIEWNKRRLQGGYGMSRLFGKLIPVPC</sequence>